<accession>A0A2T0BDK4</accession>
<gene>
    <name evidence="5" type="ORF">CLLU_29780</name>
</gene>
<dbReference type="InterPro" id="IPR050669">
    <property type="entry name" value="Hemerythrin"/>
</dbReference>
<proteinExistence type="inferred from homology"/>
<evidence type="ECO:0000313" key="5">
    <source>
        <dbReference type="EMBL" id="PRR81979.1"/>
    </source>
</evidence>
<evidence type="ECO:0000256" key="3">
    <source>
        <dbReference type="ARBA" id="ARBA00023004"/>
    </source>
</evidence>
<comment type="similarity">
    <text evidence="1">Belongs to the hemerythrin family.</text>
</comment>
<evidence type="ECO:0000256" key="2">
    <source>
        <dbReference type="ARBA" id="ARBA00022723"/>
    </source>
</evidence>
<keyword evidence="6" id="KW-1185">Reference proteome</keyword>
<organism evidence="5 6">
    <name type="scientific">Clostridium luticellarii</name>
    <dbReference type="NCBI Taxonomy" id="1691940"/>
    <lineage>
        <taxon>Bacteria</taxon>
        <taxon>Bacillati</taxon>
        <taxon>Bacillota</taxon>
        <taxon>Clostridia</taxon>
        <taxon>Eubacteriales</taxon>
        <taxon>Clostridiaceae</taxon>
        <taxon>Clostridium</taxon>
    </lineage>
</organism>
<dbReference type="SUPFAM" id="SSF47188">
    <property type="entry name" value="Hemerythrin-like"/>
    <property type="match status" value="1"/>
</dbReference>
<evidence type="ECO:0000259" key="4">
    <source>
        <dbReference type="Pfam" id="PF01814"/>
    </source>
</evidence>
<dbReference type="PANTHER" id="PTHR37164:SF1">
    <property type="entry name" value="BACTERIOHEMERYTHRIN"/>
    <property type="match status" value="1"/>
</dbReference>
<keyword evidence="3" id="KW-0408">Iron</keyword>
<keyword evidence="2" id="KW-0479">Metal-binding</keyword>
<dbReference type="InterPro" id="IPR012827">
    <property type="entry name" value="Hemerythrin_metal-bd"/>
</dbReference>
<name>A0A2T0BDK4_9CLOT</name>
<feature type="domain" description="Hemerythrin-like" evidence="4">
    <location>
        <begin position="11"/>
        <end position="128"/>
    </location>
</feature>
<dbReference type="EMBL" id="PVXP01000061">
    <property type="protein sequence ID" value="PRR81979.1"/>
    <property type="molecule type" value="Genomic_DNA"/>
</dbReference>
<dbReference type="InterPro" id="IPR035938">
    <property type="entry name" value="Hemerythrin-like_sf"/>
</dbReference>
<dbReference type="PANTHER" id="PTHR37164">
    <property type="entry name" value="BACTERIOHEMERYTHRIN"/>
    <property type="match status" value="1"/>
</dbReference>
<dbReference type="InterPro" id="IPR012312">
    <property type="entry name" value="Hemerythrin-like"/>
</dbReference>
<dbReference type="NCBIfam" id="TIGR02481">
    <property type="entry name" value="hemeryth_dom"/>
    <property type="match status" value="1"/>
</dbReference>
<dbReference type="CDD" id="cd12107">
    <property type="entry name" value="Hemerythrin"/>
    <property type="match status" value="1"/>
</dbReference>
<dbReference type="Gene3D" id="1.20.120.50">
    <property type="entry name" value="Hemerythrin-like"/>
    <property type="match status" value="1"/>
</dbReference>
<evidence type="ECO:0000313" key="6">
    <source>
        <dbReference type="Proteomes" id="UP000237798"/>
    </source>
</evidence>
<evidence type="ECO:0000256" key="1">
    <source>
        <dbReference type="ARBA" id="ARBA00010587"/>
    </source>
</evidence>
<dbReference type="OrthoDB" id="9797092at2"/>
<dbReference type="RefSeq" id="WP_106010553.1">
    <property type="nucleotide sequence ID" value="NZ_JALCPJ010000015.1"/>
</dbReference>
<dbReference type="AlphaFoldDB" id="A0A2T0BDK4"/>
<reference evidence="5 6" key="1">
    <citation type="submission" date="2018-03" db="EMBL/GenBank/DDBJ databases">
        <title>Genome sequence of Clostridium luticellarii DSM 29923.</title>
        <authorList>
            <person name="Poehlein A."/>
            <person name="Daniel R."/>
        </authorList>
    </citation>
    <scope>NUCLEOTIDE SEQUENCE [LARGE SCALE GENOMIC DNA]</scope>
    <source>
        <strain evidence="5 6">DSM 29923</strain>
    </source>
</reference>
<dbReference type="Proteomes" id="UP000237798">
    <property type="component" value="Unassembled WGS sequence"/>
</dbReference>
<protein>
    <submittedName>
        <fullName evidence="5">Bacteriohemerythrin</fullName>
    </submittedName>
</protein>
<dbReference type="Pfam" id="PF01814">
    <property type="entry name" value="Hemerythrin"/>
    <property type="match status" value="1"/>
</dbReference>
<sequence>MFDWKDEYSCGIERIDDEHKRLFEIGNSIYELATNENRVDYFDDILNLIDDLKEYTIYHFEDEEKIMEMYDYPGYREQKRVHDKFIEKIRNLDLEEIDEDTQQAVLKLLDFVYNWIRTHILGMDLKIKDYFESLKSGKFMEKKAR</sequence>
<comment type="caution">
    <text evidence="5">The sequence shown here is derived from an EMBL/GenBank/DDBJ whole genome shotgun (WGS) entry which is preliminary data.</text>
</comment>
<dbReference type="GO" id="GO:0046872">
    <property type="term" value="F:metal ion binding"/>
    <property type="evidence" value="ECO:0007669"/>
    <property type="project" value="UniProtKB-KW"/>
</dbReference>
<dbReference type="NCBIfam" id="NF033749">
    <property type="entry name" value="bact_hemeryth"/>
    <property type="match status" value="1"/>
</dbReference>